<dbReference type="EMBL" id="JTDV01000015">
    <property type="protein sequence ID" value="KJD31463.1"/>
    <property type="molecule type" value="Genomic_DNA"/>
</dbReference>
<dbReference type="STRING" id="1382798.PK35_14660"/>
<gene>
    <name evidence="1" type="ORF">PK35_14660</name>
</gene>
<dbReference type="Proteomes" id="UP000032361">
    <property type="component" value="Unassembled WGS sequence"/>
</dbReference>
<dbReference type="AlphaFoldDB" id="A0A0D7VYE3"/>
<evidence type="ECO:0000313" key="1">
    <source>
        <dbReference type="EMBL" id="KJD31463.1"/>
    </source>
</evidence>
<reference evidence="1 2" key="1">
    <citation type="journal article" date="2015" name="Antonie Van Leeuwenhoek">
        <title>Tamlana nanhaiensis sp. nov., isolated from surface seawater collected from the South China Sea.</title>
        <authorList>
            <person name="Liu X."/>
            <person name="Lai Q."/>
            <person name="Du Y."/>
            <person name="Li G."/>
            <person name="Sun F."/>
            <person name="Shao Z."/>
        </authorList>
    </citation>
    <scope>NUCLEOTIDE SEQUENCE [LARGE SCALE GENOMIC DNA]</scope>
    <source>
        <strain evidence="1 2">FHC16</strain>
    </source>
</reference>
<sequence>MTKHITFKFFALLLVGLLCLPTILKLQHSFEHHEHKVCLDDSTTHIHTVDLDCDFHKFQLNHHFTLTEQTFESLPETTPFQNNFKSYSFLKNHQHLYFSLRAPPAFI</sequence>
<organism evidence="1 2">
    <name type="scientific">Neotamlana nanhaiensis</name>
    <dbReference type="NCBI Taxonomy" id="1382798"/>
    <lineage>
        <taxon>Bacteria</taxon>
        <taxon>Pseudomonadati</taxon>
        <taxon>Bacteroidota</taxon>
        <taxon>Flavobacteriia</taxon>
        <taxon>Flavobacteriales</taxon>
        <taxon>Flavobacteriaceae</taxon>
        <taxon>Neotamlana</taxon>
    </lineage>
</organism>
<name>A0A0D7VYE3_9FLAO</name>
<accession>A0A0D7VYE3</accession>
<proteinExistence type="predicted"/>
<dbReference type="PATRIC" id="fig|1382798.3.peg.1497"/>
<comment type="caution">
    <text evidence="1">The sequence shown here is derived from an EMBL/GenBank/DDBJ whole genome shotgun (WGS) entry which is preliminary data.</text>
</comment>
<keyword evidence="2" id="KW-1185">Reference proteome</keyword>
<protein>
    <submittedName>
        <fullName evidence="1">Uncharacterized protein</fullName>
    </submittedName>
</protein>
<evidence type="ECO:0000313" key="2">
    <source>
        <dbReference type="Proteomes" id="UP000032361"/>
    </source>
</evidence>